<feature type="transmembrane region" description="Helical" evidence="1">
    <location>
        <begin position="26"/>
        <end position="44"/>
    </location>
</feature>
<dbReference type="AlphaFoldDB" id="A0A3D9KCP0"/>
<keyword evidence="3" id="KW-1185">Reference proteome</keyword>
<keyword evidence="1" id="KW-0472">Membrane</keyword>
<evidence type="ECO:0008006" key="4">
    <source>
        <dbReference type="Google" id="ProtNLM"/>
    </source>
</evidence>
<keyword evidence="1" id="KW-1133">Transmembrane helix</keyword>
<dbReference type="OrthoDB" id="2657769at2"/>
<dbReference type="Proteomes" id="UP000256977">
    <property type="component" value="Unassembled WGS sequence"/>
</dbReference>
<proteinExistence type="predicted"/>
<protein>
    <recommendedName>
        <fullName evidence="4">DUF1232 domain-containing protein</fullName>
    </recommendedName>
</protein>
<dbReference type="EMBL" id="QRDZ01000006">
    <property type="protein sequence ID" value="RED84304.1"/>
    <property type="molecule type" value="Genomic_DNA"/>
</dbReference>
<evidence type="ECO:0000313" key="3">
    <source>
        <dbReference type="Proteomes" id="UP000256977"/>
    </source>
</evidence>
<evidence type="ECO:0000313" key="2">
    <source>
        <dbReference type="EMBL" id="RED84304.1"/>
    </source>
</evidence>
<dbReference type="RefSeq" id="WP_116060454.1">
    <property type="nucleotide sequence ID" value="NZ_QRDZ01000006.1"/>
</dbReference>
<organism evidence="2 3">
    <name type="scientific">Cohnella phaseoli</name>
    <dbReference type="NCBI Taxonomy" id="456490"/>
    <lineage>
        <taxon>Bacteria</taxon>
        <taxon>Bacillati</taxon>
        <taxon>Bacillota</taxon>
        <taxon>Bacilli</taxon>
        <taxon>Bacillales</taxon>
        <taxon>Paenibacillaceae</taxon>
        <taxon>Cohnella</taxon>
    </lineage>
</organism>
<evidence type="ECO:0000256" key="1">
    <source>
        <dbReference type="SAM" id="Phobius"/>
    </source>
</evidence>
<keyword evidence="1" id="KW-0812">Transmembrane</keyword>
<accession>A0A3D9KCP0</accession>
<name>A0A3D9KCP0_9BACL</name>
<comment type="caution">
    <text evidence="2">The sequence shown here is derived from an EMBL/GenBank/DDBJ whole genome shotgun (WGS) entry which is preliminary data.</text>
</comment>
<reference evidence="2 3" key="1">
    <citation type="submission" date="2018-07" db="EMBL/GenBank/DDBJ databases">
        <title>Genomic Encyclopedia of Type Strains, Phase III (KMG-III): the genomes of soil and plant-associated and newly described type strains.</title>
        <authorList>
            <person name="Whitman W."/>
        </authorList>
    </citation>
    <scope>NUCLEOTIDE SEQUENCE [LARGE SCALE GENOMIC DNA]</scope>
    <source>
        <strain evidence="2 3">CECT 7287</strain>
    </source>
</reference>
<gene>
    <name evidence="2" type="ORF">DFP98_106177</name>
</gene>
<sequence>MARKSGLTLWLRIPGRVWRILRSGRVALKDKLIFIIPVLLYWVLPDFMPMLPIDDAAFTAVAAIWYAKAMERKYGL</sequence>